<proteinExistence type="predicted"/>
<dbReference type="AlphaFoldDB" id="A0A2P4S9H4"/>
<gene>
    <name evidence="1" type="ORF">CIB84_015487</name>
</gene>
<name>A0A2P4S9H4_BAMTH</name>
<reference evidence="1 2" key="1">
    <citation type="submission" date="2018-01" db="EMBL/GenBank/DDBJ databases">
        <title>Comparison of the Chinese Bamboo Partridge and Red Junglefowl genome sequences highlights the importance of demography in genome evolution.</title>
        <authorList>
            <person name="Tiley G.P."/>
            <person name="Kimball R.T."/>
            <person name="Braun E.L."/>
            <person name="Burleigh J.G."/>
        </authorList>
    </citation>
    <scope>NUCLEOTIDE SEQUENCE [LARGE SCALE GENOMIC DNA]</scope>
    <source>
        <strain evidence="1">RTK389</strain>
        <tissue evidence="1">Blood</tissue>
    </source>
</reference>
<comment type="caution">
    <text evidence="1">The sequence shown here is derived from an EMBL/GenBank/DDBJ whole genome shotgun (WGS) entry which is preliminary data.</text>
</comment>
<organism evidence="1 2">
    <name type="scientific">Bambusicola thoracicus</name>
    <name type="common">Chinese bamboo-partridge</name>
    <name type="synonym">Perdix thoracica</name>
    <dbReference type="NCBI Taxonomy" id="9083"/>
    <lineage>
        <taxon>Eukaryota</taxon>
        <taxon>Metazoa</taxon>
        <taxon>Chordata</taxon>
        <taxon>Craniata</taxon>
        <taxon>Vertebrata</taxon>
        <taxon>Euteleostomi</taxon>
        <taxon>Archelosauria</taxon>
        <taxon>Archosauria</taxon>
        <taxon>Dinosauria</taxon>
        <taxon>Saurischia</taxon>
        <taxon>Theropoda</taxon>
        <taxon>Coelurosauria</taxon>
        <taxon>Aves</taxon>
        <taxon>Neognathae</taxon>
        <taxon>Galloanserae</taxon>
        <taxon>Galliformes</taxon>
        <taxon>Phasianidae</taxon>
        <taxon>Perdicinae</taxon>
        <taxon>Bambusicola</taxon>
    </lineage>
</organism>
<accession>A0A2P4S9H4</accession>
<sequence length="35" mass="3972">MGPLKRGMRSNLQRTCSSCVGLFVAFVWRFCGFCL</sequence>
<dbReference type="EMBL" id="PPHD01078355">
    <property type="protein sequence ID" value="POI20766.1"/>
    <property type="molecule type" value="Genomic_DNA"/>
</dbReference>
<keyword evidence="2" id="KW-1185">Reference proteome</keyword>
<dbReference type="Proteomes" id="UP000237246">
    <property type="component" value="Unassembled WGS sequence"/>
</dbReference>
<evidence type="ECO:0000313" key="2">
    <source>
        <dbReference type="Proteomes" id="UP000237246"/>
    </source>
</evidence>
<protein>
    <submittedName>
        <fullName evidence="1">Uncharacterized protein</fullName>
    </submittedName>
</protein>
<evidence type="ECO:0000313" key="1">
    <source>
        <dbReference type="EMBL" id="POI20766.1"/>
    </source>
</evidence>